<comment type="caution">
    <text evidence="2">The sequence shown here is derived from an EMBL/GenBank/DDBJ whole genome shotgun (WGS) entry which is preliminary data.</text>
</comment>
<gene>
    <name evidence="2" type="ORF">QQS21_012476</name>
</gene>
<dbReference type="AlphaFoldDB" id="A0AAJ0CBE5"/>
<sequence>MNTIVPSAPPLHMAQESPMTSKAMFNVNRIYELPWDIMLVILNQLPPPDRVAFALTSRAFFLNVFPNGKAPSLGQNTILLLLRLERDDPAQTVCFKRNRLCAVQDHSVCKELPLPDRSMIFELNNKNWFGWFISADNDTKEKRFKERYPAWRPEMKWPAITFEEAHSIMHQHLHGSQLELSLKSLEYNFSFVRYIDVGEYSHFPLGSQTQNPSTMLTVPWTFKHSAEAKIIDDDLYIARFHTVIGPPTPRKKMMGLLHEMALPICKHTSFYRSRTSSDMLKSQHRVIPELASPKRSRNLSFKRSRTCAVCSTDYSFEIREGKCKGWKIQLATYHRLGRCESPYDSTWQRHTGNWVMVSLKGDETPDPKKRLFGWHPGQRATRWWERTPRGELRRRHYYFRDYISFTGRASKTVWFPSMYSEVDNAYTFSDSDPFEDSHRFYFDSDPMSILFG</sequence>
<feature type="domain" description="F-box" evidence="1">
    <location>
        <begin position="31"/>
        <end position="60"/>
    </location>
</feature>
<dbReference type="SUPFAM" id="SSF81383">
    <property type="entry name" value="F-box domain"/>
    <property type="match status" value="1"/>
</dbReference>
<dbReference type="CDD" id="cd09917">
    <property type="entry name" value="F-box_SF"/>
    <property type="match status" value="1"/>
</dbReference>
<evidence type="ECO:0000313" key="2">
    <source>
        <dbReference type="EMBL" id="KAK2589846.1"/>
    </source>
</evidence>
<dbReference type="Proteomes" id="UP001251528">
    <property type="component" value="Unassembled WGS sequence"/>
</dbReference>
<dbReference type="Pfam" id="PF00646">
    <property type="entry name" value="F-box"/>
    <property type="match status" value="1"/>
</dbReference>
<evidence type="ECO:0000259" key="1">
    <source>
        <dbReference type="Pfam" id="PF00646"/>
    </source>
</evidence>
<keyword evidence="3" id="KW-1185">Reference proteome</keyword>
<protein>
    <recommendedName>
        <fullName evidence="1">F-box domain-containing protein</fullName>
    </recommendedName>
</protein>
<dbReference type="InterPro" id="IPR001810">
    <property type="entry name" value="F-box_dom"/>
</dbReference>
<name>A0AAJ0CBE5_9HYPO</name>
<organism evidence="2 3">
    <name type="scientific">Conoideocrella luteorostrata</name>
    <dbReference type="NCBI Taxonomy" id="1105319"/>
    <lineage>
        <taxon>Eukaryota</taxon>
        <taxon>Fungi</taxon>
        <taxon>Dikarya</taxon>
        <taxon>Ascomycota</taxon>
        <taxon>Pezizomycotina</taxon>
        <taxon>Sordariomycetes</taxon>
        <taxon>Hypocreomycetidae</taxon>
        <taxon>Hypocreales</taxon>
        <taxon>Clavicipitaceae</taxon>
        <taxon>Conoideocrella</taxon>
    </lineage>
</organism>
<dbReference type="InterPro" id="IPR036047">
    <property type="entry name" value="F-box-like_dom_sf"/>
</dbReference>
<reference evidence="2" key="1">
    <citation type="submission" date="2023-06" db="EMBL/GenBank/DDBJ databases">
        <title>Conoideocrella luteorostrata (Hypocreales: Clavicipitaceae), a potential biocontrol fungus for elongate hemlock scale in United States Christmas tree production areas.</title>
        <authorList>
            <person name="Barrett H."/>
            <person name="Lovett B."/>
            <person name="Macias A.M."/>
            <person name="Stajich J.E."/>
            <person name="Kasson M.T."/>
        </authorList>
    </citation>
    <scope>NUCLEOTIDE SEQUENCE</scope>
    <source>
        <strain evidence="2">ARSEF 14590</strain>
    </source>
</reference>
<accession>A0AAJ0CBE5</accession>
<dbReference type="EMBL" id="JASWJB010000542">
    <property type="protein sequence ID" value="KAK2589846.1"/>
    <property type="molecule type" value="Genomic_DNA"/>
</dbReference>
<proteinExistence type="predicted"/>
<evidence type="ECO:0000313" key="3">
    <source>
        <dbReference type="Proteomes" id="UP001251528"/>
    </source>
</evidence>